<proteinExistence type="predicted"/>
<evidence type="ECO:0000313" key="1">
    <source>
        <dbReference type="EMBL" id="LAA84141.1"/>
    </source>
</evidence>
<organism evidence="1">
    <name type="scientific">Micrurus lemniscatus lemniscatus</name>
    <dbReference type="NCBI Taxonomy" id="129467"/>
    <lineage>
        <taxon>Eukaryota</taxon>
        <taxon>Metazoa</taxon>
        <taxon>Chordata</taxon>
        <taxon>Craniata</taxon>
        <taxon>Vertebrata</taxon>
        <taxon>Euteleostomi</taxon>
        <taxon>Lepidosauria</taxon>
        <taxon>Squamata</taxon>
        <taxon>Bifurcata</taxon>
        <taxon>Unidentata</taxon>
        <taxon>Episquamata</taxon>
        <taxon>Toxicofera</taxon>
        <taxon>Serpentes</taxon>
        <taxon>Colubroidea</taxon>
        <taxon>Elapidae</taxon>
        <taxon>Elapinae</taxon>
        <taxon>Micrurus</taxon>
    </lineage>
</organism>
<reference evidence="1" key="1">
    <citation type="submission" date="2017-07" db="EMBL/GenBank/DDBJ databases">
        <authorList>
            <person name="Mikheyev A."/>
            <person name="Grau M."/>
        </authorList>
    </citation>
    <scope>NUCLEOTIDE SEQUENCE</scope>
    <source>
        <tissue evidence="1">Venom_gland</tissue>
    </source>
</reference>
<accession>A0A2D4IIT4</accession>
<name>A0A2D4IIT4_MICLE</name>
<reference evidence="1" key="2">
    <citation type="submission" date="2017-11" db="EMBL/GenBank/DDBJ databases">
        <title>Coralsnake Venomics: Analyses of Venom Gland Transcriptomes and Proteomes of Six Brazilian Taxa.</title>
        <authorList>
            <person name="Aird S.D."/>
            <person name="Jorge da Silva N."/>
            <person name="Qiu L."/>
            <person name="Villar-Briones A."/>
            <person name="Aparecida-Saddi V."/>
            <person name="Campos-Telles M.P."/>
            <person name="Grau M."/>
            <person name="Mikheyev A.S."/>
        </authorList>
    </citation>
    <scope>NUCLEOTIDE SEQUENCE</scope>
    <source>
        <tissue evidence="1">Venom_gland</tissue>
    </source>
</reference>
<sequence>MSLLNDHGVCLATARFTLQPWHSLNNHCKKGDKSWPSHVVICFMTVTTYDCNYQLQLRSKNEGYLSPPSGRGKPGLLTLYQATRLWGVSQCDTPIYILSVP</sequence>
<protein>
    <submittedName>
        <fullName evidence="1">Uncharacterized protein</fullName>
    </submittedName>
</protein>
<dbReference type="AlphaFoldDB" id="A0A2D4IIT4"/>
<dbReference type="EMBL" id="IACK01110777">
    <property type="protein sequence ID" value="LAA84141.1"/>
    <property type="molecule type" value="Transcribed_RNA"/>
</dbReference>